<dbReference type="Gene3D" id="6.10.250.730">
    <property type="match status" value="1"/>
</dbReference>
<dbReference type="RefSeq" id="WP_367185909.1">
    <property type="nucleotide sequence ID" value="NZ_CAKXZT010000031.1"/>
</dbReference>
<organism evidence="2 3">
    <name type="scientific">Mesorhizobium escarrei</name>
    <dbReference type="NCBI Taxonomy" id="666018"/>
    <lineage>
        <taxon>Bacteria</taxon>
        <taxon>Pseudomonadati</taxon>
        <taxon>Pseudomonadota</taxon>
        <taxon>Alphaproteobacteria</taxon>
        <taxon>Hyphomicrobiales</taxon>
        <taxon>Phyllobacteriaceae</taxon>
        <taxon>Mesorhizobium</taxon>
    </lineage>
</organism>
<dbReference type="InterPro" id="IPR010385">
    <property type="entry name" value="DUF982"/>
</dbReference>
<protein>
    <recommendedName>
        <fullName evidence="4">DUF982 domain-containing protein</fullName>
    </recommendedName>
</protein>
<evidence type="ECO:0008006" key="4">
    <source>
        <dbReference type="Google" id="ProtNLM"/>
    </source>
</evidence>
<evidence type="ECO:0000256" key="1">
    <source>
        <dbReference type="SAM" id="MobiDB-lite"/>
    </source>
</evidence>
<feature type="region of interest" description="Disordered" evidence="1">
    <location>
        <begin position="1"/>
        <end position="28"/>
    </location>
</feature>
<evidence type="ECO:0000313" key="3">
    <source>
        <dbReference type="Proteomes" id="UP001153050"/>
    </source>
</evidence>
<keyword evidence="3" id="KW-1185">Reference proteome</keyword>
<name>A0ABM9DGZ2_9HYPH</name>
<evidence type="ECO:0000313" key="2">
    <source>
        <dbReference type="EMBL" id="CAH2395861.1"/>
    </source>
</evidence>
<dbReference type="Proteomes" id="UP001153050">
    <property type="component" value="Unassembled WGS sequence"/>
</dbReference>
<dbReference type="Pfam" id="PF06169">
    <property type="entry name" value="DUF982"/>
    <property type="match status" value="1"/>
</dbReference>
<proteinExistence type="predicted"/>
<comment type="caution">
    <text evidence="2">The sequence shown here is derived from an EMBL/GenBank/DDBJ whole genome shotgun (WGS) entry which is preliminary data.</text>
</comment>
<accession>A0ABM9DGZ2</accession>
<gene>
    <name evidence="2" type="ORF">MES5069_1260003</name>
</gene>
<reference evidence="2 3" key="1">
    <citation type="submission" date="2022-03" db="EMBL/GenBank/DDBJ databases">
        <authorList>
            <person name="Brunel B."/>
        </authorList>
    </citation>
    <scope>NUCLEOTIDE SEQUENCE [LARGE SCALE GENOMIC DNA]</scope>
    <source>
        <strain evidence="2">STM5069sample</strain>
    </source>
</reference>
<dbReference type="EMBL" id="CAKXZT010000031">
    <property type="protein sequence ID" value="CAH2395861.1"/>
    <property type="molecule type" value="Genomic_DNA"/>
</dbReference>
<sequence length="129" mass="14314">MLKAKPTSRVSRRLKDATTSRPSRCADLAKRGSRTMGKFLPLLIRFVDGRLMQVSSITEAELALGGQWPNKEADVYREAARLLVAAREGTCTPDIAFIAFEKAARQQRLLKPRKPSSGLRILDSLSESN</sequence>